<protein>
    <submittedName>
        <fullName evidence="8">Histidine transport system substrate-binding protein</fullName>
    </submittedName>
</protein>
<dbReference type="RefSeq" id="WP_091350199.1">
    <property type="nucleotide sequence ID" value="NZ_FMAQ01000013.1"/>
</dbReference>
<keyword evidence="4 6" id="KW-0732">Signal</keyword>
<evidence type="ECO:0000259" key="7">
    <source>
        <dbReference type="SMART" id="SM00062"/>
    </source>
</evidence>
<dbReference type="PANTHER" id="PTHR35936:SF13">
    <property type="entry name" value="HISTIDINE-BINDING PERIPLASMIC PROTEIN"/>
    <property type="match status" value="1"/>
</dbReference>
<dbReference type="NCBIfam" id="TIGR01096">
    <property type="entry name" value="3A0103s03R"/>
    <property type="match status" value="1"/>
</dbReference>
<feature type="signal peptide" evidence="6">
    <location>
        <begin position="1"/>
        <end position="22"/>
    </location>
</feature>
<organism evidence="8 9">
    <name type="scientific">Gilliamella bombicola</name>
    <dbReference type="NCBI Taxonomy" id="1798182"/>
    <lineage>
        <taxon>Bacteria</taxon>
        <taxon>Pseudomonadati</taxon>
        <taxon>Pseudomonadota</taxon>
        <taxon>Gammaproteobacteria</taxon>
        <taxon>Orbales</taxon>
        <taxon>Orbaceae</taxon>
        <taxon>Gilliamella</taxon>
    </lineage>
</organism>
<reference evidence="9" key="1">
    <citation type="submission" date="2016-08" db="EMBL/GenBank/DDBJ databases">
        <authorList>
            <person name="Varghese N."/>
            <person name="Submissions Spin"/>
        </authorList>
    </citation>
    <scope>NUCLEOTIDE SEQUENCE [LARGE SCALE GENOMIC DNA]</scope>
    <source>
        <strain evidence="9">R-53248</strain>
    </source>
</reference>
<keyword evidence="3" id="KW-0813">Transport</keyword>
<dbReference type="SUPFAM" id="SSF53850">
    <property type="entry name" value="Periplasmic binding protein-like II"/>
    <property type="match status" value="1"/>
</dbReference>
<evidence type="ECO:0000256" key="3">
    <source>
        <dbReference type="ARBA" id="ARBA00022448"/>
    </source>
</evidence>
<gene>
    <name evidence="8" type="ORF">GA0061081_11326</name>
</gene>
<dbReference type="InterPro" id="IPR001638">
    <property type="entry name" value="Solute-binding_3/MltF_N"/>
</dbReference>
<evidence type="ECO:0000313" key="8">
    <source>
        <dbReference type="EMBL" id="SCC25998.1"/>
    </source>
</evidence>
<evidence type="ECO:0000256" key="2">
    <source>
        <dbReference type="ARBA" id="ARBA00010333"/>
    </source>
</evidence>
<accession>A0A1C4D438</accession>
<dbReference type="InterPro" id="IPR005768">
    <property type="entry name" value="Lys_Arg_Orn-bd"/>
</dbReference>
<evidence type="ECO:0000256" key="5">
    <source>
        <dbReference type="ARBA" id="ARBA00022764"/>
    </source>
</evidence>
<keyword evidence="9" id="KW-1185">Reference proteome</keyword>
<keyword evidence="5" id="KW-0574">Periplasm</keyword>
<dbReference type="AlphaFoldDB" id="A0A1C4D438"/>
<evidence type="ECO:0000256" key="1">
    <source>
        <dbReference type="ARBA" id="ARBA00004418"/>
    </source>
</evidence>
<dbReference type="OrthoDB" id="9768183at2"/>
<comment type="subcellular location">
    <subcellularLocation>
        <location evidence="1">Periplasm</location>
    </subcellularLocation>
</comment>
<proteinExistence type="inferred from homology"/>
<dbReference type="Pfam" id="PF00497">
    <property type="entry name" value="SBP_bac_3"/>
    <property type="match status" value="1"/>
</dbReference>
<dbReference type="STRING" id="1798182.GA0061081_11326"/>
<dbReference type="EMBL" id="FMAQ01000013">
    <property type="protein sequence ID" value="SCC25998.1"/>
    <property type="molecule type" value="Genomic_DNA"/>
</dbReference>
<dbReference type="SMART" id="SM00062">
    <property type="entry name" value="PBPb"/>
    <property type="match status" value="1"/>
</dbReference>
<dbReference type="GO" id="GO:0030288">
    <property type="term" value="C:outer membrane-bounded periplasmic space"/>
    <property type="evidence" value="ECO:0007669"/>
    <property type="project" value="InterPro"/>
</dbReference>
<feature type="chain" id="PRO_5008690316" evidence="6">
    <location>
        <begin position="23"/>
        <end position="262"/>
    </location>
</feature>
<dbReference type="PANTHER" id="PTHR35936">
    <property type="entry name" value="MEMBRANE-BOUND LYTIC MUREIN TRANSGLYCOSYLASE F"/>
    <property type="match status" value="1"/>
</dbReference>
<evidence type="ECO:0000256" key="6">
    <source>
        <dbReference type="SAM" id="SignalP"/>
    </source>
</evidence>
<comment type="similarity">
    <text evidence="2">Belongs to the bacterial solute-binding protein 3 family.</text>
</comment>
<evidence type="ECO:0000256" key="4">
    <source>
        <dbReference type="ARBA" id="ARBA00022729"/>
    </source>
</evidence>
<sequence length="262" mass="29131">MKNLLKALAILGCLSLPITSYAALPESIKVGSDTSYAPFDFIDANGNITGFNIEITKALCEKANIKCTFQSTDFDALIPSLLSRKIDMISSSLMMTEKRKKQIAFSDEIFMTYSRLIVKEGTNLMPNAESLKGKRVGVEQGTSQEHFANEMWRPHGVVIVPYQNQLQVFSDLVAGRLDAALQDEVTGSYAFLKQPQGKGFVFAGDELKDANYFDVGVGLGFRKNDNELREAFNQALKAILADGTYQKINNKYFDFNVYGNKK</sequence>
<feature type="domain" description="Solute-binding protein family 3/N-terminal" evidence="7">
    <location>
        <begin position="27"/>
        <end position="256"/>
    </location>
</feature>
<evidence type="ECO:0000313" key="9">
    <source>
        <dbReference type="Proteomes" id="UP000199670"/>
    </source>
</evidence>
<name>A0A1C4D438_9GAMM</name>
<dbReference type="Proteomes" id="UP000199670">
    <property type="component" value="Unassembled WGS sequence"/>
</dbReference>
<dbReference type="Gene3D" id="3.40.190.10">
    <property type="entry name" value="Periplasmic binding protein-like II"/>
    <property type="match status" value="2"/>
</dbReference>